<keyword evidence="4 7" id="KW-1133">Transmembrane helix</keyword>
<keyword evidence="5 7" id="KW-0472">Membrane</keyword>
<evidence type="ECO:0000256" key="4">
    <source>
        <dbReference type="ARBA" id="ARBA00022989"/>
    </source>
</evidence>
<keyword evidence="3 7" id="KW-0812">Transmembrane</keyword>
<evidence type="ECO:0000256" key="3">
    <source>
        <dbReference type="ARBA" id="ARBA00022692"/>
    </source>
</evidence>
<evidence type="ECO:0000256" key="7">
    <source>
        <dbReference type="SAM" id="Phobius"/>
    </source>
</evidence>
<comment type="similarity">
    <text evidence="2">Belongs to the IFI6/IFI27 family.</text>
</comment>
<evidence type="ECO:0000256" key="1">
    <source>
        <dbReference type="ARBA" id="ARBA00004141"/>
    </source>
</evidence>
<gene>
    <name evidence="8" type="ORF">EB796_002010</name>
</gene>
<feature type="transmembrane region" description="Helical" evidence="7">
    <location>
        <begin position="127"/>
        <end position="148"/>
    </location>
</feature>
<feature type="transmembrane region" description="Helical" evidence="7">
    <location>
        <begin position="55"/>
        <end position="85"/>
    </location>
</feature>
<dbReference type="Proteomes" id="UP000593567">
    <property type="component" value="Unassembled WGS sequence"/>
</dbReference>
<evidence type="ECO:0000313" key="8">
    <source>
        <dbReference type="EMBL" id="KAF6039679.1"/>
    </source>
</evidence>
<evidence type="ECO:0000256" key="2">
    <source>
        <dbReference type="ARBA" id="ARBA00007262"/>
    </source>
</evidence>
<protein>
    <recommendedName>
        <fullName evidence="10">IFI27</fullName>
    </recommendedName>
</protein>
<dbReference type="EMBL" id="VXIV02000223">
    <property type="protein sequence ID" value="KAF6039679.1"/>
    <property type="molecule type" value="Genomic_DNA"/>
</dbReference>
<dbReference type="Pfam" id="PF06140">
    <property type="entry name" value="Ifi-6-16"/>
    <property type="match status" value="1"/>
</dbReference>
<evidence type="ECO:0000256" key="6">
    <source>
        <dbReference type="SAM" id="MobiDB-lite"/>
    </source>
</evidence>
<keyword evidence="9" id="KW-1185">Reference proteome</keyword>
<proteinExistence type="inferred from homology"/>
<feature type="region of interest" description="Disordered" evidence="6">
    <location>
        <begin position="1"/>
        <end position="47"/>
    </location>
</feature>
<comment type="subcellular location">
    <subcellularLocation>
        <location evidence="1">Membrane</location>
        <topology evidence="1">Multi-pass membrane protein</topology>
    </subcellularLocation>
</comment>
<dbReference type="GO" id="GO:0016020">
    <property type="term" value="C:membrane"/>
    <property type="evidence" value="ECO:0007669"/>
    <property type="project" value="UniProtKB-SubCell"/>
</dbReference>
<dbReference type="Gene3D" id="6.10.110.10">
    <property type="match status" value="1"/>
</dbReference>
<evidence type="ECO:0008006" key="10">
    <source>
        <dbReference type="Google" id="ProtNLM"/>
    </source>
</evidence>
<dbReference type="InterPro" id="IPR038213">
    <property type="entry name" value="IFI6/IFI27-like_sf"/>
</dbReference>
<comment type="caution">
    <text evidence="8">The sequence shown here is derived from an EMBL/GenBank/DDBJ whole genome shotgun (WGS) entry which is preliminary data.</text>
</comment>
<evidence type="ECO:0000256" key="5">
    <source>
        <dbReference type="ARBA" id="ARBA00023136"/>
    </source>
</evidence>
<sequence length="156" mass="15718">MSADNDNETTTNQSDSDENTHVQSNSDENEIETTDRGQNTEPAQMERQYRCRPTMWTIPIVLASFGGAGVATAFGVPAILGAIGFGSGGVIGGSVAAGIQSSIGNVAAGSVFSALQSLGAAGLSMSGLAAATVTVGSAASGVLVRMFAYHCEEIVG</sequence>
<name>A0A7J7KNC8_BUGNE</name>
<dbReference type="PANTHER" id="PTHR16932:SF18">
    <property type="entry name" value="INTERFERON, ALPHA-INDUCIBLE PROTEIN 27-LIKE 2"/>
    <property type="match status" value="1"/>
</dbReference>
<organism evidence="8 9">
    <name type="scientific">Bugula neritina</name>
    <name type="common">Brown bryozoan</name>
    <name type="synonym">Sertularia neritina</name>
    <dbReference type="NCBI Taxonomy" id="10212"/>
    <lineage>
        <taxon>Eukaryota</taxon>
        <taxon>Metazoa</taxon>
        <taxon>Spiralia</taxon>
        <taxon>Lophotrochozoa</taxon>
        <taxon>Bryozoa</taxon>
        <taxon>Gymnolaemata</taxon>
        <taxon>Cheilostomatida</taxon>
        <taxon>Flustrina</taxon>
        <taxon>Buguloidea</taxon>
        <taxon>Bugulidae</taxon>
        <taxon>Bugula</taxon>
    </lineage>
</organism>
<dbReference type="AlphaFoldDB" id="A0A7J7KNC8"/>
<evidence type="ECO:0000313" key="9">
    <source>
        <dbReference type="Proteomes" id="UP000593567"/>
    </source>
</evidence>
<dbReference type="InterPro" id="IPR009311">
    <property type="entry name" value="IFI6/IFI27-like"/>
</dbReference>
<accession>A0A7J7KNC8</accession>
<reference evidence="8" key="1">
    <citation type="submission" date="2020-06" db="EMBL/GenBank/DDBJ databases">
        <title>Draft genome of Bugula neritina, a colonial animal packing powerful symbionts and potential medicines.</title>
        <authorList>
            <person name="Rayko M."/>
        </authorList>
    </citation>
    <scope>NUCLEOTIDE SEQUENCE [LARGE SCALE GENOMIC DNA]</scope>
    <source>
        <strain evidence="8">Kwan_BN1</strain>
    </source>
</reference>
<dbReference type="PANTHER" id="PTHR16932">
    <property type="entry name" value="INTERFERON ALPHA-INDUCIBLE PROTEIN 27"/>
    <property type="match status" value="1"/>
</dbReference>